<evidence type="ECO:0000313" key="3">
    <source>
        <dbReference type="Proteomes" id="UP000703269"/>
    </source>
</evidence>
<dbReference type="EMBL" id="BPQB01000013">
    <property type="protein sequence ID" value="GJE89684.1"/>
    <property type="molecule type" value="Genomic_DNA"/>
</dbReference>
<keyword evidence="3" id="KW-1185">Reference proteome</keyword>
<evidence type="ECO:0000256" key="1">
    <source>
        <dbReference type="SAM" id="MobiDB-lite"/>
    </source>
</evidence>
<name>A0A9P3G8C4_9APHY</name>
<comment type="caution">
    <text evidence="2">The sequence shown here is derived from an EMBL/GenBank/DDBJ whole genome shotgun (WGS) entry which is preliminary data.</text>
</comment>
<accession>A0A9P3G8C4</accession>
<feature type="region of interest" description="Disordered" evidence="1">
    <location>
        <begin position="67"/>
        <end position="88"/>
    </location>
</feature>
<reference evidence="2 3" key="1">
    <citation type="submission" date="2021-08" db="EMBL/GenBank/DDBJ databases">
        <title>Draft Genome Sequence of Phanerochaete sordida strain YK-624.</title>
        <authorList>
            <person name="Mori T."/>
            <person name="Dohra H."/>
            <person name="Suzuki T."/>
            <person name="Kawagishi H."/>
            <person name="Hirai H."/>
        </authorList>
    </citation>
    <scope>NUCLEOTIDE SEQUENCE [LARGE SCALE GENOMIC DNA]</scope>
    <source>
        <strain evidence="2 3">YK-624</strain>
    </source>
</reference>
<dbReference type="AlphaFoldDB" id="A0A9P3G8C4"/>
<gene>
    <name evidence="2" type="ORF">PsYK624_057900</name>
</gene>
<proteinExistence type="predicted"/>
<organism evidence="2 3">
    <name type="scientific">Phanerochaete sordida</name>
    <dbReference type="NCBI Taxonomy" id="48140"/>
    <lineage>
        <taxon>Eukaryota</taxon>
        <taxon>Fungi</taxon>
        <taxon>Dikarya</taxon>
        <taxon>Basidiomycota</taxon>
        <taxon>Agaricomycotina</taxon>
        <taxon>Agaricomycetes</taxon>
        <taxon>Polyporales</taxon>
        <taxon>Phanerochaetaceae</taxon>
        <taxon>Phanerochaete</taxon>
    </lineage>
</organism>
<dbReference type="Proteomes" id="UP000703269">
    <property type="component" value="Unassembled WGS sequence"/>
</dbReference>
<protein>
    <submittedName>
        <fullName evidence="2">Uncharacterized protein</fullName>
    </submittedName>
</protein>
<sequence>MHITQLDTDLHHRLDSQLLEYVTPMPSVDGLFQWCRALSQPLSLVVAFNTDGTAKLSSTTIAYTTTTTSSPSRLHAKSESDLRRRAQRRPLQNTRTLQLVDAYRRSQGALSGGLYRSSERFEDVRGVWLSGDTGPDSGFVPADLGRLLEKFPRLEVLCLCSSFRLRHWAVKKNRFSDVDIALTFKHALATLLARRPSALGDGSIEIFWLGVGIELASY</sequence>
<evidence type="ECO:0000313" key="2">
    <source>
        <dbReference type="EMBL" id="GJE89684.1"/>
    </source>
</evidence>